<comment type="cofactor">
    <cofactor evidence="1">
        <name>heme</name>
        <dbReference type="ChEBI" id="CHEBI:30413"/>
    </cofactor>
</comment>
<dbReference type="InterPro" id="IPR050121">
    <property type="entry name" value="Cytochrome_P450_monoxygenase"/>
</dbReference>
<dbReference type="PRINTS" id="PR00385">
    <property type="entry name" value="P450"/>
</dbReference>
<proteinExistence type="predicted"/>
<dbReference type="RefSeq" id="XP_016595877.1">
    <property type="nucleotide sequence ID" value="XM_016743155.1"/>
</dbReference>
<dbReference type="SUPFAM" id="SSF48264">
    <property type="entry name" value="Cytochrome P450"/>
    <property type="match status" value="1"/>
</dbReference>
<dbReference type="PRINTS" id="PR00463">
    <property type="entry name" value="EP450I"/>
</dbReference>
<dbReference type="GO" id="GO:0005506">
    <property type="term" value="F:iron ion binding"/>
    <property type="evidence" value="ECO:0007669"/>
    <property type="project" value="InterPro"/>
</dbReference>
<dbReference type="AlphaFoldDB" id="A0A0A2JF21"/>
<dbReference type="GeneID" id="27678574"/>
<dbReference type="Pfam" id="PF00067">
    <property type="entry name" value="p450"/>
    <property type="match status" value="1"/>
</dbReference>
<dbReference type="InterPro" id="IPR001128">
    <property type="entry name" value="Cyt_P450"/>
</dbReference>
<sequence length="421" mass="46491">MQTCSHNVQGPLVRIGPNEISFYSLDIYKRVHAAGSQFVKDPRVYSQFVQDGHPALFSITDPKEHAQRRRHMGVLFNRSKVPILTQMMVEEISRFNTLLGNLSQGSLDLIPTCRALEADIVSRFAFGNSIGAIESLKGGEELQIVKENDLKSSKMSLHTNFPSLMRMYEIIGEFTFRVTGWGGSSTSSKEFEDWASEQLKLAADSEKAPEVSFLKVMAGERISPESALSESKEMLGPGTDTTSATLAHILWALSLNQSLQDDLVSDLNAANWTTDMTELESIPRLTACVKEGIRWTGAASAMLPRIVPTGGSLLAGKQLPGGTMISSSPIWWLERDGEESATLRSNYYIPFSKGPSTCIGNHFAYLELYLSVSQILKKYRIQQPEESTINVDVEATLPPRLEWVAAVPTGKLQVVVSERIS</sequence>
<organism evidence="2 3">
    <name type="scientific">Penicillium expansum</name>
    <name type="common">Blue mold rot fungus</name>
    <dbReference type="NCBI Taxonomy" id="27334"/>
    <lineage>
        <taxon>Eukaryota</taxon>
        <taxon>Fungi</taxon>
        <taxon>Dikarya</taxon>
        <taxon>Ascomycota</taxon>
        <taxon>Pezizomycotina</taxon>
        <taxon>Eurotiomycetes</taxon>
        <taxon>Eurotiomycetidae</taxon>
        <taxon>Eurotiales</taxon>
        <taxon>Aspergillaceae</taxon>
        <taxon>Penicillium</taxon>
    </lineage>
</organism>
<keyword evidence="1" id="KW-0349">Heme</keyword>
<keyword evidence="3" id="KW-1185">Reference proteome</keyword>
<gene>
    <name evidence="2" type="ORF">PEX2_058820</name>
</gene>
<dbReference type="PANTHER" id="PTHR24305">
    <property type="entry name" value="CYTOCHROME P450"/>
    <property type="match status" value="1"/>
</dbReference>
<evidence type="ECO:0000313" key="3">
    <source>
        <dbReference type="Proteomes" id="UP000030143"/>
    </source>
</evidence>
<dbReference type="GO" id="GO:0004497">
    <property type="term" value="F:monooxygenase activity"/>
    <property type="evidence" value="ECO:0007669"/>
    <property type="project" value="InterPro"/>
</dbReference>
<dbReference type="Proteomes" id="UP000030143">
    <property type="component" value="Unassembled WGS sequence"/>
</dbReference>
<keyword evidence="1" id="KW-0408">Iron</keyword>
<dbReference type="PANTHER" id="PTHR24305:SF156">
    <property type="entry name" value="P450, PUTATIVE (EUROFUNG)-RELATED"/>
    <property type="match status" value="1"/>
</dbReference>
<dbReference type="EMBL" id="JQFZ01000252">
    <property type="protein sequence ID" value="KGO53238.1"/>
    <property type="molecule type" value="Genomic_DNA"/>
</dbReference>
<dbReference type="STRING" id="27334.A0A0A2JF21"/>
<reference evidence="2 3" key="1">
    <citation type="journal article" date="2015" name="Mol. Plant Microbe Interact.">
        <title>Genome, transcriptome, and functional analyses of Penicillium expansum provide new insights into secondary metabolism and pathogenicity.</title>
        <authorList>
            <person name="Ballester A.R."/>
            <person name="Marcet-Houben M."/>
            <person name="Levin E."/>
            <person name="Sela N."/>
            <person name="Selma-Lazaro C."/>
            <person name="Carmona L."/>
            <person name="Wisniewski M."/>
            <person name="Droby S."/>
            <person name="Gonzalez-Candelas L."/>
            <person name="Gabaldon T."/>
        </authorList>
    </citation>
    <scope>NUCLEOTIDE SEQUENCE [LARGE SCALE GENOMIC DNA]</scope>
    <source>
        <strain evidence="2 3">MD-8</strain>
    </source>
</reference>
<dbReference type="GO" id="GO:0043386">
    <property type="term" value="P:mycotoxin biosynthetic process"/>
    <property type="evidence" value="ECO:0007669"/>
    <property type="project" value="UniProtKB-ARBA"/>
</dbReference>
<dbReference type="GO" id="GO:0016705">
    <property type="term" value="F:oxidoreductase activity, acting on paired donors, with incorporation or reduction of molecular oxygen"/>
    <property type="evidence" value="ECO:0007669"/>
    <property type="project" value="InterPro"/>
</dbReference>
<protein>
    <submittedName>
        <fullName evidence="2">Cytochrome P450</fullName>
    </submittedName>
</protein>
<dbReference type="GO" id="GO:0020037">
    <property type="term" value="F:heme binding"/>
    <property type="evidence" value="ECO:0007669"/>
    <property type="project" value="InterPro"/>
</dbReference>
<dbReference type="InterPro" id="IPR002401">
    <property type="entry name" value="Cyt_P450_E_grp-I"/>
</dbReference>
<dbReference type="Gene3D" id="1.10.630.10">
    <property type="entry name" value="Cytochrome P450"/>
    <property type="match status" value="1"/>
</dbReference>
<evidence type="ECO:0000256" key="1">
    <source>
        <dbReference type="PIRSR" id="PIRSR602401-1"/>
    </source>
</evidence>
<dbReference type="VEuPathDB" id="FungiDB:PEXP_033810"/>
<accession>A0A0A2JF21</accession>
<feature type="binding site" description="axial binding residue" evidence="1">
    <location>
        <position position="358"/>
    </location>
    <ligand>
        <name>heme</name>
        <dbReference type="ChEBI" id="CHEBI:30413"/>
    </ligand>
    <ligandPart>
        <name>Fe</name>
        <dbReference type="ChEBI" id="CHEBI:18248"/>
    </ligandPart>
</feature>
<keyword evidence="1" id="KW-0479">Metal-binding</keyword>
<dbReference type="HOGENOM" id="CLU_001570_14_4_1"/>
<name>A0A0A2JF21_PENEN</name>
<comment type="caution">
    <text evidence="2">The sequence shown here is derived from an EMBL/GenBank/DDBJ whole genome shotgun (WGS) entry which is preliminary data.</text>
</comment>
<evidence type="ECO:0000313" key="2">
    <source>
        <dbReference type="EMBL" id="KGO53238.1"/>
    </source>
</evidence>
<dbReference type="InterPro" id="IPR036396">
    <property type="entry name" value="Cyt_P450_sf"/>
</dbReference>